<reference evidence="1" key="1">
    <citation type="journal article" date="2014" name="Int. J. Syst. Evol. Microbiol.">
        <title>Complete genome sequence of Corynebacterium casei LMG S-19264T (=DSM 44701T), isolated from a smear-ripened cheese.</title>
        <authorList>
            <consortium name="US DOE Joint Genome Institute (JGI-PGF)"/>
            <person name="Walter F."/>
            <person name="Albersmeier A."/>
            <person name="Kalinowski J."/>
            <person name="Ruckert C."/>
        </authorList>
    </citation>
    <scope>NUCLEOTIDE SEQUENCE</scope>
    <source>
        <strain evidence="1">CGMCC 1.15330</strain>
    </source>
</reference>
<accession>A0A916SWR0</accession>
<protein>
    <submittedName>
        <fullName evidence="1">Uncharacterized protein</fullName>
    </submittedName>
</protein>
<evidence type="ECO:0000313" key="1">
    <source>
        <dbReference type="EMBL" id="GGB21213.1"/>
    </source>
</evidence>
<keyword evidence="2" id="KW-1185">Reference proteome</keyword>
<dbReference type="Proteomes" id="UP000623067">
    <property type="component" value="Unassembled WGS sequence"/>
</dbReference>
<dbReference type="RefSeq" id="WP_188657419.1">
    <property type="nucleotide sequence ID" value="NZ_BMIH01000001.1"/>
</dbReference>
<evidence type="ECO:0000313" key="2">
    <source>
        <dbReference type="Proteomes" id="UP000623067"/>
    </source>
</evidence>
<reference evidence="1" key="2">
    <citation type="submission" date="2020-09" db="EMBL/GenBank/DDBJ databases">
        <authorList>
            <person name="Sun Q."/>
            <person name="Zhou Y."/>
        </authorList>
    </citation>
    <scope>NUCLEOTIDE SEQUENCE</scope>
    <source>
        <strain evidence="1">CGMCC 1.15330</strain>
    </source>
</reference>
<gene>
    <name evidence="1" type="ORF">GCM10011380_08550</name>
</gene>
<name>A0A916SWR0_9SPHN</name>
<comment type="caution">
    <text evidence="1">The sequence shown here is derived from an EMBL/GenBank/DDBJ whole genome shotgun (WGS) entry which is preliminary data.</text>
</comment>
<dbReference type="AlphaFoldDB" id="A0A916SWR0"/>
<organism evidence="1 2">
    <name type="scientific">Sphingomonas metalli</name>
    <dbReference type="NCBI Taxonomy" id="1779358"/>
    <lineage>
        <taxon>Bacteria</taxon>
        <taxon>Pseudomonadati</taxon>
        <taxon>Pseudomonadota</taxon>
        <taxon>Alphaproteobacteria</taxon>
        <taxon>Sphingomonadales</taxon>
        <taxon>Sphingomonadaceae</taxon>
        <taxon>Sphingomonas</taxon>
    </lineage>
</organism>
<dbReference type="EMBL" id="BMIH01000001">
    <property type="protein sequence ID" value="GGB21213.1"/>
    <property type="molecule type" value="Genomic_DNA"/>
</dbReference>
<proteinExistence type="predicted"/>
<sequence length="110" mass="12188">MTDAALILESTNADLPPQLADVAVLDERGGLHIPDEDGSSIWHLHEGLRSAWLPLDQPDRIVLQLLGSADRTDQDKREFEEEGFVAALDRAGLRAFIRQLQAIDAMLEES</sequence>